<evidence type="ECO:0000256" key="1">
    <source>
        <dbReference type="ARBA" id="ARBA00006432"/>
    </source>
</evidence>
<evidence type="ECO:0000259" key="2">
    <source>
        <dbReference type="Pfam" id="PF00501"/>
    </source>
</evidence>
<dbReference type="Gene3D" id="3.40.50.12780">
    <property type="entry name" value="N-terminal domain of ligase-like"/>
    <property type="match status" value="1"/>
</dbReference>
<proteinExistence type="inferred from homology"/>
<feature type="domain" description="AMP-dependent synthetase/ligase" evidence="2">
    <location>
        <begin position="14"/>
        <end position="202"/>
    </location>
</feature>
<comment type="similarity">
    <text evidence="1">Belongs to the ATP-dependent AMP-binding enzyme family.</text>
</comment>
<evidence type="ECO:0000313" key="4">
    <source>
        <dbReference type="Proteomes" id="UP001649230"/>
    </source>
</evidence>
<dbReference type="Proteomes" id="UP001649230">
    <property type="component" value="Chromosome"/>
</dbReference>
<dbReference type="PANTHER" id="PTHR43201:SF8">
    <property type="entry name" value="ACYL-COA SYNTHETASE FAMILY MEMBER 3"/>
    <property type="match status" value="1"/>
</dbReference>
<dbReference type="InterPro" id="IPR000873">
    <property type="entry name" value="AMP-dep_synth/lig_dom"/>
</dbReference>
<dbReference type="EMBL" id="CP090978">
    <property type="protein sequence ID" value="UJF31356.1"/>
    <property type="molecule type" value="Genomic_DNA"/>
</dbReference>
<dbReference type="Pfam" id="PF00501">
    <property type="entry name" value="AMP-binding"/>
    <property type="match status" value="1"/>
</dbReference>
<protein>
    <submittedName>
        <fullName evidence="3">Long-chain fatty acid--CoA ligase</fullName>
    </submittedName>
</protein>
<dbReference type="PROSITE" id="PS00455">
    <property type="entry name" value="AMP_BINDING"/>
    <property type="match status" value="1"/>
</dbReference>
<dbReference type="GO" id="GO:0016874">
    <property type="term" value="F:ligase activity"/>
    <property type="evidence" value="ECO:0007669"/>
    <property type="project" value="UniProtKB-KW"/>
</dbReference>
<dbReference type="PANTHER" id="PTHR43201">
    <property type="entry name" value="ACYL-COA SYNTHETASE"/>
    <property type="match status" value="1"/>
</dbReference>
<keyword evidence="3" id="KW-0436">Ligase</keyword>
<dbReference type="SUPFAM" id="SSF56801">
    <property type="entry name" value="Acetyl-CoA synthetase-like"/>
    <property type="match status" value="1"/>
</dbReference>
<dbReference type="InterPro" id="IPR020845">
    <property type="entry name" value="AMP-binding_CS"/>
</dbReference>
<organism evidence="3 4">
    <name type="scientific">Paenibacillus hexagrammi</name>
    <dbReference type="NCBI Taxonomy" id="2908839"/>
    <lineage>
        <taxon>Bacteria</taxon>
        <taxon>Bacillati</taxon>
        <taxon>Bacillota</taxon>
        <taxon>Bacilli</taxon>
        <taxon>Bacillales</taxon>
        <taxon>Paenibacillaceae</taxon>
        <taxon>Paenibacillus</taxon>
    </lineage>
</organism>
<evidence type="ECO:0000313" key="3">
    <source>
        <dbReference type="EMBL" id="UJF31356.1"/>
    </source>
</evidence>
<gene>
    <name evidence="3" type="ORF">L0M14_16085</name>
</gene>
<name>A0ABY3SDZ7_9BACL</name>
<keyword evidence="4" id="KW-1185">Reference proteome</keyword>
<sequence length="204" mass="22732">MQAKAEKLSRFIPAGSRVAFMEEQPVHEAELVLALIRLQVTVVPIALKYGEQRALQILEHTQPEFLYTGSASLISEACLQACIRTGTTIIADQTICLHGSTSSLTSRHTSVGTMRSSMIMYTSGSTGKPKGAVLPYESIEANIRDIQTYWDIHEQDHLLIHRSLSHASVMTGELLHGVISGSRLTFYQEVFLPRRMLSFMERRG</sequence>
<reference evidence="3 4" key="1">
    <citation type="journal article" date="2024" name="Int. J. Syst. Evol. Microbiol.">
        <title>Paenibacillus hexagrammi sp. nov., a novel bacterium isolated from the gut content of Hexagrammos agrammus.</title>
        <authorList>
            <person name="Jung H.K."/>
            <person name="Kim D.G."/>
            <person name="Zin H."/>
            <person name="Park J."/>
            <person name="Jung H."/>
            <person name="Kim Y.O."/>
            <person name="Kong H.J."/>
            <person name="Kim J.W."/>
            <person name="Kim Y.S."/>
        </authorList>
    </citation>
    <scope>NUCLEOTIDE SEQUENCE [LARGE SCALE GENOMIC DNA]</scope>
    <source>
        <strain evidence="3 4">YPD9-1</strain>
    </source>
</reference>
<dbReference type="InterPro" id="IPR042099">
    <property type="entry name" value="ANL_N_sf"/>
</dbReference>
<accession>A0ABY3SDZ7</accession>